<evidence type="ECO:0000313" key="1">
    <source>
        <dbReference type="EMBL" id="MFC4998565.1"/>
    </source>
</evidence>
<dbReference type="RefSeq" id="WP_380114820.1">
    <property type="nucleotide sequence ID" value="NZ_JBHSIU010000012.1"/>
</dbReference>
<dbReference type="EMBL" id="JBHSIU010000012">
    <property type="protein sequence ID" value="MFC4998565.1"/>
    <property type="molecule type" value="Genomic_DNA"/>
</dbReference>
<name>A0ABV9VSW8_9ACTN</name>
<proteinExistence type="predicted"/>
<protein>
    <submittedName>
        <fullName evidence="1">Uncharacterized protein</fullName>
    </submittedName>
</protein>
<dbReference type="Proteomes" id="UP001595912">
    <property type="component" value="Unassembled WGS sequence"/>
</dbReference>
<comment type="caution">
    <text evidence="1">The sequence shown here is derived from an EMBL/GenBank/DDBJ whole genome shotgun (WGS) entry which is preliminary data.</text>
</comment>
<organism evidence="1 2">
    <name type="scientific">Dactylosporangium cerinum</name>
    <dbReference type="NCBI Taxonomy" id="1434730"/>
    <lineage>
        <taxon>Bacteria</taxon>
        <taxon>Bacillati</taxon>
        <taxon>Actinomycetota</taxon>
        <taxon>Actinomycetes</taxon>
        <taxon>Micromonosporales</taxon>
        <taxon>Micromonosporaceae</taxon>
        <taxon>Dactylosporangium</taxon>
    </lineage>
</organism>
<keyword evidence="2" id="KW-1185">Reference proteome</keyword>
<sequence length="261" mass="29364">MHRLRGLGVRVHARGAVEPHDLDIEIELDQTGERWIAHFTNCLFYGPDPYLVIRRALVGGSRSCQFLFEARDRVDFPLTLLWRAGDTLDVAVERLHAIEVDPGAGRAPRDAMLPEFEGLDRWISRPARERLSTAVADGAITLHRLELPGMPVADAAAQEHLHRRWAPTSPLFRAGHAVLAHFEKRGVDLAQVHLHGRDLAGPDTPYFAGFALRYFPQIPACLSHHHGVEWLDVIHPTRAQPLIALRIRPVRPDLLADTIWP</sequence>
<gene>
    <name evidence="1" type="ORF">ACFPIJ_12050</name>
</gene>
<reference evidence="2" key="1">
    <citation type="journal article" date="2019" name="Int. J. Syst. Evol. Microbiol.">
        <title>The Global Catalogue of Microorganisms (GCM) 10K type strain sequencing project: providing services to taxonomists for standard genome sequencing and annotation.</title>
        <authorList>
            <consortium name="The Broad Institute Genomics Platform"/>
            <consortium name="The Broad Institute Genome Sequencing Center for Infectious Disease"/>
            <person name="Wu L."/>
            <person name="Ma J."/>
        </authorList>
    </citation>
    <scope>NUCLEOTIDE SEQUENCE [LARGE SCALE GENOMIC DNA]</scope>
    <source>
        <strain evidence="2">CGMCC 4.7152</strain>
    </source>
</reference>
<evidence type="ECO:0000313" key="2">
    <source>
        <dbReference type="Proteomes" id="UP001595912"/>
    </source>
</evidence>
<accession>A0ABV9VSW8</accession>